<protein>
    <submittedName>
        <fullName evidence="1">20939_t:CDS:1</fullName>
    </submittedName>
</protein>
<keyword evidence="2" id="KW-1185">Reference proteome</keyword>
<evidence type="ECO:0000313" key="1">
    <source>
        <dbReference type="EMBL" id="CAG8818990.1"/>
    </source>
</evidence>
<proteinExistence type="predicted"/>
<feature type="non-terminal residue" evidence="1">
    <location>
        <position position="1"/>
    </location>
</feature>
<dbReference type="AlphaFoldDB" id="A0A9N9KCA9"/>
<reference evidence="1" key="1">
    <citation type="submission" date="2021-06" db="EMBL/GenBank/DDBJ databases">
        <authorList>
            <person name="Kallberg Y."/>
            <person name="Tangrot J."/>
            <person name="Rosling A."/>
        </authorList>
    </citation>
    <scope>NUCLEOTIDE SEQUENCE</scope>
    <source>
        <strain evidence="1">FL966</strain>
    </source>
</reference>
<dbReference type="Proteomes" id="UP000789759">
    <property type="component" value="Unassembled WGS sequence"/>
</dbReference>
<accession>A0A9N9KCA9</accession>
<name>A0A9N9KCA9_9GLOM</name>
<sequence length="56" mass="6721">IFAKTHKELETFNNELEKLYEMYQTNYNSDDELDKDCNDFIKSQSSPYSSQLKTFE</sequence>
<dbReference type="EMBL" id="CAJVQA010047442">
    <property type="protein sequence ID" value="CAG8818990.1"/>
    <property type="molecule type" value="Genomic_DNA"/>
</dbReference>
<feature type="non-terminal residue" evidence="1">
    <location>
        <position position="56"/>
    </location>
</feature>
<organism evidence="1 2">
    <name type="scientific">Cetraspora pellucida</name>
    <dbReference type="NCBI Taxonomy" id="1433469"/>
    <lineage>
        <taxon>Eukaryota</taxon>
        <taxon>Fungi</taxon>
        <taxon>Fungi incertae sedis</taxon>
        <taxon>Mucoromycota</taxon>
        <taxon>Glomeromycotina</taxon>
        <taxon>Glomeromycetes</taxon>
        <taxon>Diversisporales</taxon>
        <taxon>Gigasporaceae</taxon>
        <taxon>Cetraspora</taxon>
    </lineage>
</organism>
<evidence type="ECO:0000313" key="2">
    <source>
        <dbReference type="Proteomes" id="UP000789759"/>
    </source>
</evidence>
<comment type="caution">
    <text evidence="1">The sequence shown here is derived from an EMBL/GenBank/DDBJ whole genome shotgun (WGS) entry which is preliminary data.</text>
</comment>
<gene>
    <name evidence="1" type="ORF">CPELLU_LOCUS19486</name>
</gene>